<evidence type="ECO:0000256" key="2">
    <source>
        <dbReference type="SAM" id="Phobius"/>
    </source>
</evidence>
<evidence type="ECO:0000313" key="4">
    <source>
        <dbReference type="Proteomes" id="UP000242180"/>
    </source>
</evidence>
<dbReference type="GO" id="GO:0005886">
    <property type="term" value="C:plasma membrane"/>
    <property type="evidence" value="ECO:0007669"/>
    <property type="project" value="TreeGrafter"/>
</dbReference>
<dbReference type="EMBL" id="MCGN01000011">
    <property type="protein sequence ID" value="ORY91214.1"/>
    <property type="molecule type" value="Genomic_DNA"/>
</dbReference>
<dbReference type="AlphaFoldDB" id="A0A1X2H1B9"/>
<dbReference type="InterPro" id="IPR038770">
    <property type="entry name" value="Na+/solute_symporter_sf"/>
</dbReference>
<protein>
    <submittedName>
        <fullName evidence="3">SBF-like CPA transporter family-domain-containing protein</fullName>
    </submittedName>
</protein>
<feature type="transmembrane region" description="Helical" evidence="2">
    <location>
        <begin position="80"/>
        <end position="100"/>
    </location>
</feature>
<organism evidence="3 4">
    <name type="scientific">Syncephalastrum racemosum</name>
    <name type="common">Filamentous fungus</name>
    <dbReference type="NCBI Taxonomy" id="13706"/>
    <lineage>
        <taxon>Eukaryota</taxon>
        <taxon>Fungi</taxon>
        <taxon>Fungi incertae sedis</taxon>
        <taxon>Mucoromycota</taxon>
        <taxon>Mucoromycotina</taxon>
        <taxon>Mucoromycetes</taxon>
        <taxon>Mucorales</taxon>
        <taxon>Syncephalastraceae</taxon>
        <taxon>Syncephalastrum</taxon>
    </lineage>
</organism>
<feature type="transmembrane region" description="Helical" evidence="2">
    <location>
        <begin position="207"/>
        <end position="226"/>
    </location>
</feature>
<proteinExistence type="predicted"/>
<dbReference type="Pfam" id="PF13593">
    <property type="entry name" value="SBF_like"/>
    <property type="match status" value="1"/>
</dbReference>
<dbReference type="PANTHER" id="PTHR18640">
    <property type="entry name" value="SOLUTE CARRIER FAMILY 10 MEMBER 7"/>
    <property type="match status" value="1"/>
</dbReference>
<reference evidence="3 4" key="1">
    <citation type="submission" date="2016-07" db="EMBL/GenBank/DDBJ databases">
        <title>Pervasive Adenine N6-methylation of Active Genes in Fungi.</title>
        <authorList>
            <consortium name="DOE Joint Genome Institute"/>
            <person name="Mondo S.J."/>
            <person name="Dannebaum R.O."/>
            <person name="Kuo R.C."/>
            <person name="Labutti K."/>
            <person name="Haridas S."/>
            <person name="Kuo A."/>
            <person name="Salamov A."/>
            <person name="Ahrendt S.R."/>
            <person name="Lipzen A."/>
            <person name="Sullivan W."/>
            <person name="Andreopoulos W.B."/>
            <person name="Clum A."/>
            <person name="Lindquist E."/>
            <person name="Daum C."/>
            <person name="Ramamoorthy G.K."/>
            <person name="Gryganskyi A."/>
            <person name="Culley D."/>
            <person name="Magnuson J.K."/>
            <person name="James T.Y."/>
            <person name="O'Malley M.A."/>
            <person name="Stajich J.E."/>
            <person name="Spatafora J.W."/>
            <person name="Visel A."/>
            <person name="Grigoriev I.V."/>
        </authorList>
    </citation>
    <scope>NUCLEOTIDE SEQUENCE [LARGE SCALE GENOMIC DNA]</scope>
    <source>
        <strain evidence="3 4">NRRL 2496</strain>
    </source>
</reference>
<feature type="region of interest" description="Disordered" evidence="1">
    <location>
        <begin position="1"/>
        <end position="59"/>
    </location>
</feature>
<dbReference type="Gene3D" id="1.20.1530.20">
    <property type="match status" value="1"/>
</dbReference>
<dbReference type="Proteomes" id="UP000242180">
    <property type="component" value="Unassembled WGS sequence"/>
</dbReference>
<keyword evidence="2" id="KW-0812">Transmembrane</keyword>
<dbReference type="InterPro" id="IPR016833">
    <property type="entry name" value="Put_Na-Bile_cotransptr"/>
</dbReference>
<feature type="transmembrane region" description="Helical" evidence="2">
    <location>
        <begin position="289"/>
        <end position="306"/>
    </location>
</feature>
<feature type="transmembrane region" description="Helical" evidence="2">
    <location>
        <begin position="318"/>
        <end position="345"/>
    </location>
</feature>
<feature type="transmembrane region" description="Helical" evidence="2">
    <location>
        <begin position="142"/>
        <end position="166"/>
    </location>
</feature>
<feature type="region of interest" description="Disordered" evidence="1">
    <location>
        <begin position="433"/>
        <end position="478"/>
    </location>
</feature>
<feature type="transmembrane region" description="Helical" evidence="2">
    <location>
        <begin position="172"/>
        <end position="195"/>
    </location>
</feature>
<name>A0A1X2H1B9_SYNRA</name>
<sequence>MNESRLKATTSFASETTVQQNQHMHNQQQRKRDPTATSTTDTTANDEKHRPQSFNPDETSTKKPFLTRFKTTTLTLLKKYWFLLGLAFVIILATQVPDVARKDGYIHAEWTIKWGAVIVIFLISGLSLRTQTLAKTVLRVRLHMLVQVINLVIIPFFVFGLVLLFFKLHMNISSLLLIGIVIAASTPTTVSSNVVMTKNANGNEATALMNAALGNVLGIFVSPALVSTFQGPLIDATPEDESQSQAAGHVDFVSVLKQLGLTVLLPLFVGQLVQWAFPNAVAKIKVKCRLSDVSSVMLLFMVWSVFSDAVHSGSFGVIGGVDIVAVAIINAGFYILFSTLCMVLARLPLPSFINTPTWIKRLRYSREDTVAVMYCGATKTVALGVPLINVLYQNGDPGTVGVLSTPLLLYHVEQLILGNIEVELLKKWVKRGQDEGDDATMPDPRDEEDNVSETRIGPQSALSMPSKLKVSGMDDTQVGGSTMTLHNSYIKDHDNIRTGSSTSFVGGPGGREQTDTPTTAVEITVSPPDTPVKQHFYQ</sequence>
<dbReference type="InParanoid" id="A0A1X2H1B9"/>
<feature type="region of interest" description="Disordered" evidence="1">
    <location>
        <begin position="491"/>
        <end position="538"/>
    </location>
</feature>
<gene>
    <name evidence="3" type="ORF">BCR43DRAFT_446333</name>
</gene>
<comment type="caution">
    <text evidence="3">The sequence shown here is derived from an EMBL/GenBank/DDBJ whole genome shotgun (WGS) entry which is preliminary data.</text>
</comment>
<keyword evidence="4" id="KW-1185">Reference proteome</keyword>
<dbReference type="OMA" id="RYVFKQL"/>
<evidence type="ECO:0000256" key="1">
    <source>
        <dbReference type="SAM" id="MobiDB-lite"/>
    </source>
</evidence>
<feature type="transmembrane region" description="Helical" evidence="2">
    <location>
        <begin position="259"/>
        <end position="277"/>
    </location>
</feature>
<feature type="compositionally biased region" description="Acidic residues" evidence="1">
    <location>
        <begin position="435"/>
        <end position="451"/>
    </location>
</feature>
<accession>A0A1X2H1B9</accession>
<feature type="transmembrane region" description="Helical" evidence="2">
    <location>
        <begin position="112"/>
        <end position="130"/>
    </location>
</feature>
<evidence type="ECO:0000313" key="3">
    <source>
        <dbReference type="EMBL" id="ORY91214.1"/>
    </source>
</evidence>
<dbReference type="PANTHER" id="PTHR18640:SF5">
    <property type="entry name" value="SODIUM_BILE ACID COTRANSPORTER 7"/>
    <property type="match status" value="1"/>
</dbReference>
<feature type="compositionally biased region" description="Polar residues" evidence="1">
    <location>
        <begin position="7"/>
        <end position="18"/>
    </location>
</feature>
<keyword evidence="2" id="KW-1133">Transmembrane helix</keyword>
<keyword evidence="2" id="KW-0472">Membrane</keyword>
<dbReference type="OrthoDB" id="188035at2759"/>